<evidence type="ECO:0000256" key="3">
    <source>
        <dbReference type="ARBA" id="ARBA00022679"/>
    </source>
</evidence>
<keyword evidence="4" id="KW-0472">Membrane</keyword>
<gene>
    <name evidence="6" type="ORF">KK083_21865</name>
</gene>
<keyword evidence="4" id="KW-0812">Transmembrane</keyword>
<reference evidence="6 7" key="1">
    <citation type="submission" date="2021-05" db="EMBL/GenBank/DDBJ databases">
        <title>A Polyphasic approach of four new species of the genus Ohtaekwangia: Ohtaekwangia histidinii sp. nov., Ohtaekwangia cretensis sp. nov., Ohtaekwangia indiensis sp. nov., Ohtaekwangia reichenbachii sp. nov. from diverse environment.</title>
        <authorList>
            <person name="Octaviana S."/>
        </authorList>
    </citation>
    <scope>NUCLEOTIDE SEQUENCE [LARGE SCALE GENOMIC DNA]</scope>
    <source>
        <strain evidence="6 7">PWU4</strain>
    </source>
</reference>
<dbReference type="PANTHER" id="PTHR43630:SF1">
    <property type="entry name" value="POLY-BETA-1,6-N-ACETYL-D-GLUCOSAMINE SYNTHASE"/>
    <property type="match status" value="1"/>
</dbReference>
<dbReference type="Gene3D" id="3.90.550.10">
    <property type="entry name" value="Spore Coat Polysaccharide Biosynthesis Protein SpsA, Chain A"/>
    <property type="match status" value="1"/>
</dbReference>
<feature type="transmembrane region" description="Helical" evidence="4">
    <location>
        <begin position="331"/>
        <end position="352"/>
    </location>
</feature>
<dbReference type="AlphaFoldDB" id="A0AAP2GKQ5"/>
<proteinExistence type="inferred from homology"/>
<name>A0AAP2GKQ5_9BACT</name>
<evidence type="ECO:0000256" key="2">
    <source>
        <dbReference type="ARBA" id="ARBA00022676"/>
    </source>
</evidence>
<protein>
    <submittedName>
        <fullName evidence="6">Glycosyltransferase</fullName>
        <ecNumber evidence="6">2.4.-.-</ecNumber>
    </submittedName>
</protein>
<dbReference type="GO" id="GO:0016757">
    <property type="term" value="F:glycosyltransferase activity"/>
    <property type="evidence" value="ECO:0007669"/>
    <property type="project" value="UniProtKB-KW"/>
</dbReference>
<dbReference type="InterPro" id="IPR029044">
    <property type="entry name" value="Nucleotide-diphossugar_trans"/>
</dbReference>
<keyword evidence="7" id="KW-1185">Reference proteome</keyword>
<evidence type="ECO:0000256" key="4">
    <source>
        <dbReference type="SAM" id="Phobius"/>
    </source>
</evidence>
<dbReference type="EMBL" id="JAHESF010000026">
    <property type="protein sequence ID" value="MBT1699561.1"/>
    <property type="molecule type" value="Genomic_DNA"/>
</dbReference>
<dbReference type="RefSeq" id="WP_254167584.1">
    <property type="nucleotide sequence ID" value="NZ_JAHESF010000026.1"/>
</dbReference>
<keyword evidence="2 6" id="KW-0328">Glycosyltransferase</keyword>
<evidence type="ECO:0000259" key="5">
    <source>
        <dbReference type="Pfam" id="PF00535"/>
    </source>
</evidence>
<comment type="caution">
    <text evidence="6">The sequence shown here is derived from an EMBL/GenBank/DDBJ whole genome shotgun (WGS) entry which is preliminary data.</text>
</comment>
<evidence type="ECO:0000256" key="1">
    <source>
        <dbReference type="ARBA" id="ARBA00006739"/>
    </source>
</evidence>
<comment type="similarity">
    <text evidence="1">Belongs to the glycosyltransferase 2 family.</text>
</comment>
<dbReference type="InterPro" id="IPR001173">
    <property type="entry name" value="Glyco_trans_2-like"/>
</dbReference>
<dbReference type="Proteomes" id="UP001319200">
    <property type="component" value="Unassembled WGS sequence"/>
</dbReference>
<feature type="transmembrane region" description="Helical" evidence="4">
    <location>
        <begin position="272"/>
        <end position="294"/>
    </location>
</feature>
<accession>A0AAP2GKQ5</accession>
<feature type="domain" description="Glycosyltransferase 2-like" evidence="5">
    <location>
        <begin position="40"/>
        <end position="200"/>
    </location>
</feature>
<evidence type="ECO:0000313" key="6">
    <source>
        <dbReference type="EMBL" id="MBT1699561.1"/>
    </source>
</evidence>
<dbReference type="SUPFAM" id="SSF53448">
    <property type="entry name" value="Nucleotide-diphospho-sugar transferases"/>
    <property type="match status" value="1"/>
</dbReference>
<evidence type="ECO:0000313" key="7">
    <source>
        <dbReference type="Proteomes" id="UP001319200"/>
    </source>
</evidence>
<organism evidence="6 7">
    <name type="scientific">Chryseosolibacter histidini</name>
    <dbReference type="NCBI Taxonomy" id="2782349"/>
    <lineage>
        <taxon>Bacteria</taxon>
        <taxon>Pseudomonadati</taxon>
        <taxon>Bacteroidota</taxon>
        <taxon>Cytophagia</taxon>
        <taxon>Cytophagales</taxon>
        <taxon>Chryseotaleaceae</taxon>
        <taxon>Chryseosolibacter</taxon>
    </lineage>
</organism>
<feature type="transmembrane region" description="Helical" evidence="4">
    <location>
        <begin position="6"/>
        <end position="22"/>
    </location>
</feature>
<dbReference type="PANTHER" id="PTHR43630">
    <property type="entry name" value="POLY-BETA-1,6-N-ACETYL-D-GLUCOSAMINE SYNTHASE"/>
    <property type="match status" value="1"/>
</dbReference>
<keyword evidence="3 6" id="KW-0808">Transferase</keyword>
<dbReference type="Pfam" id="PF00535">
    <property type="entry name" value="Glycos_transf_2"/>
    <property type="match status" value="1"/>
</dbReference>
<keyword evidence="4" id="KW-1133">Transmembrane helix</keyword>
<sequence>MMVIAFILLCYCCLVIMLWIGWQRLSRQTVPEATAEQMITVVVAVRNEEKNITRLLNDLAAQQYSHFEVIAVNDHSSDASAALLRASGLRNLVVLENEGNGKKHAITTGVKAAKGSVIVTTDADCSLPQQWLRIINRYFQREVVKFAFGGVRMQRDASFFSQLQAIEFASLIGSGAATAAWGRPTMCNGANLAYRKHAFEAVNGYEGNLHIASGDDEFLMRKIFDRYPDGVCFMASAEVVVGTQPQPDVASFLQQRLRWAAKWKFNSSGYTISLALFILASQLVSLWCLASLVIDPSYPVLFLLVLKAVLEGFFLRHVCRFLKVHWRWPALVLLQLLYPVYVVLVGVTSNFVSGTWKGR</sequence>
<dbReference type="EC" id="2.4.-.-" evidence="6"/>